<dbReference type="EMBL" id="JANBPW010006495">
    <property type="protein sequence ID" value="KAJ1929586.1"/>
    <property type="molecule type" value="Genomic_DNA"/>
</dbReference>
<organism evidence="1 2">
    <name type="scientific">Linderina macrospora</name>
    <dbReference type="NCBI Taxonomy" id="4868"/>
    <lineage>
        <taxon>Eukaryota</taxon>
        <taxon>Fungi</taxon>
        <taxon>Fungi incertae sedis</taxon>
        <taxon>Zoopagomycota</taxon>
        <taxon>Kickxellomycotina</taxon>
        <taxon>Kickxellomycetes</taxon>
        <taxon>Kickxellales</taxon>
        <taxon>Kickxellaceae</taxon>
        <taxon>Linderina</taxon>
    </lineage>
</organism>
<sequence length="81" mass="8990">MAPEYARLAASFKGSHDVRIATVDASQDRDLAHRYDVHAYPTILLFAENGKSAIKYDRVRTAKDMASFIKDKTSATSLKSV</sequence>
<protein>
    <submittedName>
        <fullName evidence="1">Uncharacterized protein</fullName>
    </submittedName>
</protein>
<accession>A0ACC1IY70</accession>
<gene>
    <name evidence="1" type="ORF">FBU59_007032</name>
</gene>
<evidence type="ECO:0000313" key="1">
    <source>
        <dbReference type="EMBL" id="KAJ1929586.1"/>
    </source>
</evidence>
<evidence type="ECO:0000313" key="2">
    <source>
        <dbReference type="Proteomes" id="UP001150603"/>
    </source>
</evidence>
<comment type="caution">
    <text evidence="1">The sequence shown here is derived from an EMBL/GenBank/DDBJ whole genome shotgun (WGS) entry which is preliminary data.</text>
</comment>
<name>A0ACC1IY70_9FUNG</name>
<reference evidence="1" key="1">
    <citation type="submission" date="2022-07" db="EMBL/GenBank/DDBJ databases">
        <title>Phylogenomic reconstructions and comparative analyses of Kickxellomycotina fungi.</title>
        <authorList>
            <person name="Reynolds N.K."/>
            <person name="Stajich J.E."/>
            <person name="Barry K."/>
            <person name="Grigoriev I.V."/>
            <person name="Crous P."/>
            <person name="Smith M.E."/>
        </authorList>
    </citation>
    <scope>NUCLEOTIDE SEQUENCE</scope>
    <source>
        <strain evidence="1">NRRL 5244</strain>
    </source>
</reference>
<proteinExistence type="predicted"/>
<keyword evidence="2" id="KW-1185">Reference proteome</keyword>
<dbReference type="Proteomes" id="UP001150603">
    <property type="component" value="Unassembled WGS sequence"/>
</dbReference>